<proteinExistence type="predicted"/>
<organism evidence="1 2">
    <name type="scientific">Marasmiellus scandens</name>
    <dbReference type="NCBI Taxonomy" id="2682957"/>
    <lineage>
        <taxon>Eukaryota</taxon>
        <taxon>Fungi</taxon>
        <taxon>Dikarya</taxon>
        <taxon>Basidiomycota</taxon>
        <taxon>Agaricomycotina</taxon>
        <taxon>Agaricomycetes</taxon>
        <taxon>Agaricomycetidae</taxon>
        <taxon>Agaricales</taxon>
        <taxon>Marasmiineae</taxon>
        <taxon>Omphalotaceae</taxon>
        <taxon>Marasmiellus</taxon>
    </lineage>
</organism>
<reference evidence="1 2" key="1">
    <citation type="submission" date="2024-01" db="EMBL/GenBank/DDBJ databases">
        <title>A draft genome for the cacao thread blight pathogen Marasmiellus scandens.</title>
        <authorList>
            <person name="Baruah I.K."/>
            <person name="Leung J."/>
            <person name="Bukari Y."/>
            <person name="Amoako-Attah I."/>
            <person name="Meinhardt L.W."/>
            <person name="Bailey B.A."/>
            <person name="Cohen S.P."/>
        </authorList>
    </citation>
    <scope>NUCLEOTIDE SEQUENCE [LARGE SCALE GENOMIC DNA]</scope>
    <source>
        <strain evidence="1 2">GH-19</strain>
    </source>
</reference>
<dbReference type="EMBL" id="JBANRG010000021">
    <property type="protein sequence ID" value="KAK7456502.1"/>
    <property type="molecule type" value="Genomic_DNA"/>
</dbReference>
<name>A0ABR1JF91_9AGAR</name>
<accession>A0ABR1JF91</accession>
<gene>
    <name evidence="1" type="ORF">VKT23_010753</name>
</gene>
<evidence type="ECO:0000313" key="2">
    <source>
        <dbReference type="Proteomes" id="UP001498398"/>
    </source>
</evidence>
<sequence>MVKICRRCNHSTRIEPVTDNYLRNAELMARSQIWSTLHSGSSGLAYYNEEIEYTESVLNTLKAEKKLLQTLLGRLSVLEKNFIRWLPSELLMEVFLWCCVSGNNPTTERHPTFVLSHVCSRWRNIALSTPKLWSRLGLHLSTGKDGSVKRLLSMCYFTELFLERSGETPLDVALEVPSRHVDAALEWDFEIGHMDFRPVDKIVKLFYNQSHRWRTASLSAFGPYFEDFLPWPRELPILETLQLDAIWLEDDDDYTYAVLKRIEAPRLTSLTLLGDWGPPEEDDEKDPTDFFDCSLLETLVNAYDLSYNLNVLSMAKPSNTVILKNFVTQTMSNPIIVICRAKTLIIEPIFNSEACTTLADVVATFELPNVCEVHFGRARDYPLYDTQSVIDELAMMKFPVLEFCDLLSGSSASTITHFSLHHYIIDADDLIQILWELPSLTHFSFDERPGDTGLPSVLSYLKYSMKANEFFFRMAELALTPRLVDLSLAFNPCLPFPGGHPILDMVESRWNRSVCSEKERVHLTRVRLLVPLGKLDATDYGRIQRLGNEGLHLEMGSCFS</sequence>
<protein>
    <recommendedName>
        <fullName evidence="3">F-box domain-containing protein</fullName>
    </recommendedName>
</protein>
<dbReference type="Proteomes" id="UP001498398">
    <property type="component" value="Unassembled WGS sequence"/>
</dbReference>
<comment type="caution">
    <text evidence="1">The sequence shown here is derived from an EMBL/GenBank/DDBJ whole genome shotgun (WGS) entry which is preliminary data.</text>
</comment>
<evidence type="ECO:0008006" key="3">
    <source>
        <dbReference type="Google" id="ProtNLM"/>
    </source>
</evidence>
<evidence type="ECO:0000313" key="1">
    <source>
        <dbReference type="EMBL" id="KAK7456502.1"/>
    </source>
</evidence>
<dbReference type="Gene3D" id="1.20.1280.50">
    <property type="match status" value="1"/>
</dbReference>
<keyword evidence="2" id="KW-1185">Reference proteome</keyword>